<dbReference type="RefSeq" id="WP_379927185.1">
    <property type="nucleotide sequence ID" value="NZ_JBHTJI010000042.1"/>
</dbReference>
<organism evidence="3 4">
    <name type="scientific">Mariniflexile jejuense</name>
    <dbReference type="NCBI Taxonomy" id="1173582"/>
    <lineage>
        <taxon>Bacteria</taxon>
        <taxon>Pseudomonadati</taxon>
        <taxon>Bacteroidota</taxon>
        <taxon>Flavobacteriia</taxon>
        <taxon>Flavobacteriales</taxon>
        <taxon>Flavobacteriaceae</taxon>
        <taxon>Mariniflexile</taxon>
    </lineage>
</organism>
<evidence type="ECO:0000313" key="4">
    <source>
        <dbReference type="Proteomes" id="UP001597061"/>
    </source>
</evidence>
<keyword evidence="2" id="KW-1133">Transmembrane helix</keyword>
<dbReference type="EMBL" id="JBHTJI010000042">
    <property type="protein sequence ID" value="MFD0991509.1"/>
    <property type="molecule type" value="Genomic_DNA"/>
</dbReference>
<sequence length="96" mass="11014">MSFGVVQSMIASLKSNRDLLDKRSKLKGTLSGKESKKLEFKSLKATSEQLKEIKEKLQQENKIARTKQAIMFTIIIVIITSIVMYLILIKRFIKIL</sequence>
<keyword evidence="4" id="KW-1185">Reference proteome</keyword>
<comment type="caution">
    <text evidence="3">The sequence shown here is derived from an EMBL/GenBank/DDBJ whole genome shotgun (WGS) entry which is preliminary data.</text>
</comment>
<keyword evidence="1" id="KW-0175">Coiled coil</keyword>
<keyword evidence="2" id="KW-0812">Transmembrane</keyword>
<gene>
    <name evidence="3" type="ORF">ACFQ1R_15525</name>
</gene>
<accession>A0ABW3JM60</accession>
<evidence type="ECO:0000256" key="2">
    <source>
        <dbReference type="SAM" id="Phobius"/>
    </source>
</evidence>
<evidence type="ECO:0000313" key="3">
    <source>
        <dbReference type="EMBL" id="MFD0991509.1"/>
    </source>
</evidence>
<evidence type="ECO:0000256" key="1">
    <source>
        <dbReference type="SAM" id="Coils"/>
    </source>
</evidence>
<feature type="transmembrane region" description="Helical" evidence="2">
    <location>
        <begin position="69"/>
        <end position="88"/>
    </location>
</feature>
<keyword evidence="2" id="KW-0472">Membrane</keyword>
<protein>
    <submittedName>
        <fullName evidence="3">Uncharacterized protein</fullName>
    </submittedName>
</protein>
<name>A0ABW3JM60_9FLAO</name>
<proteinExistence type="predicted"/>
<dbReference type="Proteomes" id="UP001597061">
    <property type="component" value="Unassembled WGS sequence"/>
</dbReference>
<reference evidence="4" key="1">
    <citation type="journal article" date="2019" name="Int. J. Syst. Evol. Microbiol.">
        <title>The Global Catalogue of Microorganisms (GCM) 10K type strain sequencing project: providing services to taxonomists for standard genome sequencing and annotation.</title>
        <authorList>
            <consortium name="The Broad Institute Genomics Platform"/>
            <consortium name="The Broad Institute Genome Sequencing Center for Infectious Disease"/>
            <person name="Wu L."/>
            <person name="Ma J."/>
        </authorList>
    </citation>
    <scope>NUCLEOTIDE SEQUENCE [LARGE SCALE GENOMIC DNA]</scope>
    <source>
        <strain evidence="4">CCUG 62414</strain>
    </source>
</reference>
<feature type="coiled-coil region" evidence="1">
    <location>
        <begin position="40"/>
        <end position="67"/>
    </location>
</feature>